<reference evidence="2 3" key="1">
    <citation type="journal article" date="2015" name="Nature">
        <title>rRNA introns, odd ribosomes, and small enigmatic genomes across a large radiation of phyla.</title>
        <authorList>
            <person name="Brown C.T."/>
            <person name="Hug L.A."/>
            <person name="Thomas B.C."/>
            <person name="Sharon I."/>
            <person name="Castelle C.J."/>
            <person name="Singh A."/>
            <person name="Wilkins M.J."/>
            <person name="Williams K.H."/>
            <person name="Banfield J.F."/>
        </authorList>
    </citation>
    <scope>NUCLEOTIDE SEQUENCE [LARGE SCALE GENOMIC DNA]</scope>
</reference>
<gene>
    <name evidence="2" type="ORF">UV06_C0004G0045</name>
</gene>
<evidence type="ECO:0000256" key="1">
    <source>
        <dbReference type="SAM" id="MobiDB-lite"/>
    </source>
</evidence>
<proteinExistence type="predicted"/>
<organism evidence="2 3">
    <name type="scientific">Candidatus Collierbacteria bacterium GW2011_GWA2_42_17</name>
    <dbReference type="NCBI Taxonomy" id="1618378"/>
    <lineage>
        <taxon>Bacteria</taxon>
        <taxon>Candidatus Collieribacteriota</taxon>
    </lineage>
</organism>
<feature type="compositionally biased region" description="Low complexity" evidence="1">
    <location>
        <begin position="36"/>
        <end position="54"/>
    </location>
</feature>
<comment type="caution">
    <text evidence="2">The sequence shown here is derived from an EMBL/GenBank/DDBJ whole genome shotgun (WGS) entry which is preliminary data.</text>
</comment>
<dbReference type="AlphaFoldDB" id="A0A0G0Z293"/>
<evidence type="ECO:0000313" key="3">
    <source>
        <dbReference type="Proteomes" id="UP000033854"/>
    </source>
</evidence>
<evidence type="ECO:0000313" key="2">
    <source>
        <dbReference type="EMBL" id="KKS42910.1"/>
    </source>
</evidence>
<dbReference type="EMBL" id="LCDA01000004">
    <property type="protein sequence ID" value="KKS42910.1"/>
    <property type="molecule type" value="Genomic_DNA"/>
</dbReference>
<feature type="region of interest" description="Disordered" evidence="1">
    <location>
        <begin position="35"/>
        <end position="57"/>
    </location>
</feature>
<sequence>MPAVGKELEYPLTPEVEIAPVGQVGYVEKVEKQVETQQRVSPQPQQKQQTTDNQLSDMGKVVSAQFAGATKPNIVLPLDQEEVVEGLHHKVWESIRWLSEWCVMMIKKYPGRVFYLPPETR</sequence>
<name>A0A0G0Z293_9BACT</name>
<accession>A0A0G0Z293</accession>
<dbReference type="Proteomes" id="UP000033854">
    <property type="component" value="Unassembled WGS sequence"/>
</dbReference>
<protein>
    <submittedName>
        <fullName evidence="2">Uncharacterized protein</fullName>
    </submittedName>
</protein>